<proteinExistence type="predicted"/>
<reference evidence="2" key="1">
    <citation type="submission" date="2021-01" db="EMBL/GenBank/DDBJ databases">
        <authorList>
            <consortium name="Genoscope - CEA"/>
            <person name="William W."/>
        </authorList>
    </citation>
    <scope>NUCLEOTIDE SEQUENCE</scope>
</reference>
<gene>
    <name evidence="2" type="ORF">DARMORV10_A06P28100.1</name>
</gene>
<accession>A0A816SM90</accession>
<organism evidence="2">
    <name type="scientific">Brassica napus</name>
    <name type="common">Rape</name>
    <dbReference type="NCBI Taxonomy" id="3708"/>
    <lineage>
        <taxon>Eukaryota</taxon>
        <taxon>Viridiplantae</taxon>
        <taxon>Streptophyta</taxon>
        <taxon>Embryophyta</taxon>
        <taxon>Tracheophyta</taxon>
        <taxon>Spermatophyta</taxon>
        <taxon>Magnoliopsida</taxon>
        <taxon>eudicotyledons</taxon>
        <taxon>Gunneridae</taxon>
        <taxon>Pentapetalae</taxon>
        <taxon>rosids</taxon>
        <taxon>malvids</taxon>
        <taxon>Brassicales</taxon>
        <taxon>Brassicaceae</taxon>
        <taxon>Brassiceae</taxon>
        <taxon>Brassica</taxon>
    </lineage>
</organism>
<feature type="region of interest" description="Disordered" evidence="1">
    <location>
        <begin position="1"/>
        <end position="62"/>
    </location>
</feature>
<sequence>LNPTLCRESDGSLPRRVSASYPAGCSKPRLSSEVMTHSATKPRLASTRGGHPRLGLPTLLDS</sequence>
<protein>
    <submittedName>
        <fullName evidence="2">(rape) hypothetical protein</fullName>
    </submittedName>
</protein>
<feature type="non-terminal residue" evidence="2">
    <location>
        <position position="1"/>
    </location>
</feature>
<name>A0A816SM90_BRANA</name>
<dbReference type="Proteomes" id="UP001295469">
    <property type="component" value="Chromosome A06"/>
</dbReference>
<dbReference type="AlphaFoldDB" id="A0A816SM90"/>
<evidence type="ECO:0000313" key="2">
    <source>
        <dbReference type="EMBL" id="CAF2087239.1"/>
    </source>
</evidence>
<dbReference type="EMBL" id="HG994360">
    <property type="protein sequence ID" value="CAF2087239.1"/>
    <property type="molecule type" value="Genomic_DNA"/>
</dbReference>
<evidence type="ECO:0000256" key="1">
    <source>
        <dbReference type="SAM" id="MobiDB-lite"/>
    </source>
</evidence>